<organism evidence="2">
    <name type="scientific">Enterobacter roggenkampii</name>
    <dbReference type="NCBI Taxonomy" id="1812935"/>
    <lineage>
        <taxon>Bacteria</taxon>
        <taxon>Pseudomonadati</taxon>
        <taxon>Pseudomonadota</taxon>
        <taxon>Gammaproteobacteria</taxon>
        <taxon>Enterobacterales</taxon>
        <taxon>Enterobacteriaceae</taxon>
        <taxon>Enterobacter</taxon>
        <taxon>Enterobacter cloacae complex</taxon>
    </lineage>
</organism>
<name>A0A7G8AFT4_9ENTR</name>
<dbReference type="RefSeq" id="WP_133052153.1">
    <property type="nucleotide sequence ID" value="NZ_JABJWE010000019.1"/>
</dbReference>
<protein>
    <submittedName>
        <fullName evidence="2">Uncharacterized protein</fullName>
    </submittedName>
</protein>
<keyword evidence="1" id="KW-1133">Transmembrane helix</keyword>
<dbReference type="AlphaFoldDB" id="A0A7G8AFT4"/>
<keyword evidence="2" id="KW-0614">Plasmid</keyword>
<proteinExistence type="predicted"/>
<evidence type="ECO:0000313" key="2">
    <source>
        <dbReference type="EMBL" id="QNI18475.1"/>
    </source>
</evidence>
<feature type="transmembrane region" description="Helical" evidence="1">
    <location>
        <begin position="56"/>
        <end position="75"/>
    </location>
</feature>
<dbReference type="EMBL" id="MT468575">
    <property type="protein sequence ID" value="QNI18475.1"/>
    <property type="molecule type" value="Genomic_DNA"/>
</dbReference>
<accession>A0A7G8AFT4</accession>
<reference evidence="2" key="1">
    <citation type="journal article" date="2020" name="Antimicrob. Agents">
        <title>Detection of mobile colistin resistance gene mcr-10.1 in a conjugative plasmid from Enterobacter roggenkampii of chicken origin in China.</title>
        <authorList>
            <person name="Lei C.W."/>
            <person name="Zhang Y."/>
            <person name="Wang Y.T."/>
            <person name="Wang H.N."/>
        </authorList>
    </citation>
    <scope>NUCLEOTIDE SEQUENCE</scope>
    <source>
        <strain evidence="2">YK16</strain>
        <plasmid evidence="2">pYK16-mcr-10</plasmid>
    </source>
</reference>
<evidence type="ECO:0000256" key="1">
    <source>
        <dbReference type="SAM" id="Phobius"/>
    </source>
</evidence>
<sequence length="94" mass="10995">MMKFIAKLSEVFGLYVQPVLSTYTIGYGLLGLYAYYKMPDDHSSAISEYVVGVTSFVIPVSCVFIGVFYALCWYFDNFKKYRERKRKAKRQSNW</sequence>
<keyword evidence="1" id="KW-0812">Transmembrane</keyword>
<keyword evidence="1" id="KW-0472">Membrane</keyword>
<geneLocation type="plasmid" evidence="2">
    <name>pYK16-mcr-10</name>
</geneLocation>
<feature type="transmembrane region" description="Helical" evidence="1">
    <location>
        <begin position="12"/>
        <end position="36"/>
    </location>
</feature>